<keyword evidence="3" id="KW-0812">Transmembrane</keyword>
<dbReference type="SUPFAM" id="SSF103481">
    <property type="entry name" value="Multidrug resistance efflux transporter EmrE"/>
    <property type="match status" value="2"/>
</dbReference>
<gene>
    <name evidence="5" type="ORF">J2736_001100</name>
</gene>
<comment type="similarity">
    <text evidence="2">Belongs to the EamA transporter family.</text>
</comment>
<feature type="domain" description="EamA" evidence="4">
    <location>
        <begin position="133"/>
        <end position="259"/>
    </location>
</feature>
<feature type="transmembrane region" description="Helical" evidence="3">
    <location>
        <begin position="158"/>
        <end position="179"/>
    </location>
</feature>
<keyword evidence="3" id="KW-0472">Membrane</keyword>
<keyword evidence="3" id="KW-1133">Transmembrane helix</keyword>
<evidence type="ECO:0000313" key="6">
    <source>
        <dbReference type="Proteomes" id="UP001267290"/>
    </source>
</evidence>
<comment type="caution">
    <text evidence="5">The sequence shown here is derived from an EMBL/GenBank/DDBJ whole genome shotgun (WGS) entry which is preliminary data.</text>
</comment>
<evidence type="ECO:0000256" key="3">
    <source>
        <dbReference type="SAM" id="Phobius"/>
    </source>
</evidence>
<dbReference type="PANTHER" id="PTHR22911:SF137">
    <property type="entry name" value="SOLUTE CARRIER FAMILY 35 MEMBER G2-RELATED"/>
    <property type="match status" value="1"/>
</dbReference>
<organism evidence="5 6">
    <name type="scientific">Paenibacillus qinlingensis</name>
    <dbReference type="NCBI Taxonomy" id="1837343"/>
    <lineage>
        <taxon>Bacteria</taxon>
        <taxon>Bacillati</taxon>
        <taxon>Bacillota</taxon>
        <taxon>Bacilli</taxon>
        <taxon>Bacillales</taxon>
        <taxon>Paenibacillaceae</taxon>
        <taxon>Paenibacillus</taxon>
    </lineage>
</organism>
<comment type="subcellular location">
    <subcellularLocation>
        <location evidence="1">Endomembrane system</location>
        <topology evidence="1">Multi-pass membrane protein</topology>
    </subcellularLocation>
</comment>
<feature type="transmembrane region" description="Helical" evidence="3">
    <location>
        <begin position="244"/>
        <end position="261"/>
    </location>
</feature>
<dbReference type="PANTHER" id="PTHR22911">
    <property type="entry name" value="ACYL-MALONYL CONDENSING ENZYME-RELATED"/>
    <property type="match status" value="1"/>
</dbReference>
<dbReference type="InterPro" id="IPR037185">
    <property type="entry name" value="EmrE-like"/>
</dbReference>
<evidence type="ECO:0000256" key="1">
    <source>
        <dbReference type="ARBA" id="ARBA00004127"/>
    </source>
</evidence>
<feature type="transmembrane region" description="Helical" evidence="3">
    <location>
        <begin position="104"/>
        <end position="123"/>
    </location>
</feature>
<name>A0ABU1NSC1_9BACL</name>
<feature type="transmembrane region" description="Helical" evidence="3">
    <location>
        <begin position="12"/>
        <end position="32"/>
    </location>
</feature>
<dbReference type="Pfam" id="PF00892">
    <property type="entry name" value="EamA"/>
    <property type="match status" value="2"/>
</dbReference>
<feature type="domain" description="EamA" evidence="4">
    <location>
        <begin position="1"/>
        <end position="118"/>
    </location>
</feature>
<dbReference type="InterPro" id="IPR000620">
    <property type="entry name" value="EamA_dom"/>
</dbReference>
<evidence type="ECO:0000259" key="4">
    <source>
        <dbReference type="Pfam" id="PF00892"/>
    </source>
</evidence>
<sequence>MSKLVLNQLDSYQVLFYMYGIGVVIFAVIILIKTRGTIFPTWTLSEWMLVLACGVFTFLYDFLYLKSLELIPAVEASMLNYLFPIFIVIFAIPIHKEKLNCYKILSMIMGLLGTILLITKGNFTNFSFTNLEGDLLAISAAVSWGLFTNLVKKNKKDMLMSTFVITLVAWLLAIVGMLVYSQGKLLQMVDFYGVLWLCLSNIVFGFFLYFRALKYSSASLIASFTFFAPFVTLVFIMLLLGERLTWMDGLSAILILFSVPVQRVGEVIHRRKGIVI</sequence>
<dbReference type="EMBL" id="JAVDSB010000001">
    <property type="protein sequence ID" value="MDR6549917.1"/>
    <property type="molecule type" value="Genomic_DNA"/>
</dbReference>
<feature type="transmembrane region" description="Helical" evidence="3">
    <location>
        <begin position="44"/>
        <end position="64"/>
    </location>
</feature>
<reference evidence="5 6" key="1">
    <citation type="submission" date="2023-07" db="EMBL/GenBank/DDBJ databases">
        <title>Sorghum-associated microbial communities from plants grown in Nebraska, USA.</title>
        <authorList>
            <person name="Schachtman D."/>
        </authorList>
    </citation>
    <scope>NUCLEOTIDE SEQUENCE [LARGE SCALE GENOMIC DNA]</scope>
    <source>
        <strain evidence="5 6">CC258</strain>
    </source>
</reference>
<dbReference type="Proteomes" id="UP001267290">
    <property type="component" value="Unassembled WGS sequence"/>
</dbReference>
<feature type="transmembrane region" description="Helical" evidence="3">
    <location>
        <begin position="217"/>
        <end position="238"/>
    </location>
</feature>
<proteinExistence type="inferred from homology"/>
<feature type="transmembrane region" description="Helical" evidence="3">
    <location>
        <begin position="70"/>
        <end position="92"/>
    </location>
</feature>
<accession>A0ABU1NSC1</accession>
<protein>
    <submittedName>
        <fullName evidence="5">Drug/metabolite transporter (DMT)-like permease</fullName>
    </submittedName>
</protein>
<feature type="transmembrane region" description="Helical" evidence="3">
    <location>
        <begin position="135"/>
        <end position="151"/>
    </location>
</feature>
<evidence type="ECO:0000256" key="2">
    <source>
        <dbReference type="ARBA" id="ARBA00007362"/>
    </source>
</evidence>
<feature type="transmembrane region" description="Helical" evidence="3">
    <location>
        <begin position="191"/>
        <end position="210"/>
    </location>
</feature>
<keyword evidence="6" id="KW-1185">Reference proteome</keyword>
<evidence type="ECO:0000313" key="5">
    <source>
        <dbReference type="EMBL" id="MDR6549917.1"/>
    </source>
</evidence>